<reference evidence="1 2" key="1">
    <citation type="submission" date="2014-02" db="EMBL/GenBank/DDBJ databases">
        <authorList>
            <person name="Sears C."/>
            <person name="Carroll K."/>
            <person name="Sack B.R."/>
            <person name="Qadri F."/>
            <person name="Myers L.L."/>
            <person name="Chung G.-T."/>
            <person name="Escheverria P."/>
            <person name="Fraser C.M."/>
            <person name="Sadzewicz L."/>
            <person name="Shefchek K.A."/>
            <person name="Tallon L."/>
            <person name="Das S.P."/>
            <person name="Daugherty S."/>
            <person name="Mongodin E.F."/>
        </authorList>
    </citation>
    <scope>NUCLEOTIDE SEQUENCE [LARGE SCALE GENOMIC DNA]</scope>
    <source>
        <strain evidence="1 2">3976T8</strain>
    </source>
</reference>
<evidence type="ECO:0000313" key="2">
    <source>
        <dbReference type="Proteomes" id="UP000020938"/>
    </source>
</evidence>
<proteinExistence type="predicted"/>
<dbReference type="Proteomes" id="UP000020938">
    <property type="component" value="Unassembled WGS sequence"/>
</dbReference>
<name>A0A016C460_BACFG</name>
<accession>A0A016C460</accession>
<evidence type="ECO:0000313" key="1">
    <source>
        <dbReference type="EMBL" id="EXZ75692.1"/>
    </source>
</evidence>
<protein>
    <submittedName>
        <fullName evidence="1">Uncharacterized protein</fullName>
    </submittedName>
</protein>
<dbReference type="EMBL" id="JGDS01000015">
    <property type="protein sequence ID" value="EXZ75692.1"/>
    <property type="molecule type" value="Genomic_DNA"/>
</dbReference>
<gene>
    <name evidence="1" type="ORF">M123_4808</name>
</gene>
<sequence length="108" mass="12048">MRQYDKPVEAAHNTLVLPRAQPVDKPQQAFATILEAEELAVMQLQHLAAAILDIRDERGLRRVKRHHDIGLLPLQQRRERLPVPAPLTQVSGNLPEGTLVVVVGIVDT</sequence>
<organism evidence="1 2">
    <name type="scientific">Bacteroides fragilis str. 3976T8</name>
    <dbReference type="NCBI Taxonomy" id="1339314"/>
    <lineage>
        <taxon>Bacteria</taxon>
        <taxon>Pseudomonadati</taxon>
        <taxon>Bacteroidota</taxon>
        <taxon>Bacteroidia</taxon>
        <taxon>Bacteroidales</taxon>
        <taxon>Bacteroidaceae</taxon>
        <taxon>Bacteroides</taxon>
    </lineage>
</organism>
<dbReference type="AlphaFoldDB" id="A0A016C460"/>
<comment type="caution">
    <text evidence="1">The sequence shown here is derived from an EMBL/GenBank/DDBJ whole genome shotgun (WGS) entry which is preliminary data.</text>
</comment>